<evidence type="ECO:0000256" key="3">
    <source>
        <dbReference type="SAM" id="MobiDB-lite"/>
    </source>
</evidence>
<dbReference type="Pfam" id="PF14223">
    <property type="entry name" value="Retrotran_gag_2"/>
    <property type="match status" value="1"/>
</dbReference>
<keyword evidence="1" id="KW-0863">Zinc-finger</keyword>
<accession>A0AAV2NLA1</accession>
<dbReference type="PANTHER" id="PTHR47481:SF7">
    <property type="entry name" value="CCHC-TYPE DOMAIN-CONTAINING PROTEIN"/>
    <property type="match status" value="1"/>
</dbReference>
<dbReference type="PROSITE" id="PS50158">
    <property type="entry name" value="ZF_CCHC"/>
    <property type="match status" value="1"/>
</dbReference>
<dbReference type="Gene3D" id="4.10.60.10">
    <property type="entry name" value="Zinc finger, CCHC-type"/>
    <property type="match status" value="1"/>
</dbReference>
<dbReference type="SMART" id="SM00343">
    <property type="entry name" value="ZnF_C2HC"/>
    <property type="match status" value="1"/>
</dbReference>
<protein>
    <recommendedName>
        <fullName evidence="4">CCHC-type domain-containing protein</fullName>
    </recommendedName>
</protein>
<sequence>MSEEISTRNIPKFDGKNFQGWKFQLKMLFTAYGIKDVVDGTRKMPDDTQCAVAKAWVRENAKAMHVILTSLEFAQLEPLLVCETANDMWEKLCRIHEQRSASNKLMITQKFHEYRMSPGDSVVQHVSRVQNMTAQLIDMGETVTEVTIMARILASLSSKYGTFRTAWDSVDQDRQTVENLQERLIREEARLNDESDNASALAAVGKTRSAGRKVETGAKDKNKSRKLRKDIECFKCGKKGHFARECKNNRSEKKTLDDSESRETRDCAFVVEASGKTSNKCSKEEESAVDKAGRQILSADLSDVWITDSGASKHITY</sequence>
<gene>
    <name evidence="5" type="ORF">LPLAT_LOCUS7265</name>
</gene>
<dbReference type="Pfam" id="PF00098">
    <property type="entry name" value="zf-CCHC"/>
    <property type="match status" value="1"/>
</dbReference>
<keyword evidence="1" id="KW-0862">Zinc</keyword>
<dbReference type="Proteomes" id="UP001497644">
    <property type="component" value="Chromosome 3"/>
</dbReference>
<evidence type="ECO:0000259" key="4">
    <source>
        <dbReference type="PROSITE" id="PS50158"/>
    </source>
</evidence>
<feature type="region of interest" description="Disordered" evidence="3">
    <location>
        <begin position="203"/>
        <end position="223"/>
    </location>
</feature>
<proteinExistence type="predicted"/>
<feature type="coiled-coil region" evidence="2">
    <location>
        <begin position="170"/>
        <end position="197"/>
    </location>
</feature>
<dbReference type="InterPro" id="IPR001878">
    <property type="entry name" value="Znf_CCHC"/>
</dbReference>
<feature type="domain" description="CCHC-type" evidence="4">
    <location>
        <begin position="233"/>
        <end position="248"/>
    </location>
</feature>
<evidence type="ECO:0000256" key="2">
    <source>
        <dbReference type="SAM" id="Coils"/>
    </source>
</evidence>
<dbReference type="EMBL" id="OZ034826">
    <property type="protein sequence ID" value="CAL1681115.1"/>
    <property type="molecule type" value="Genomic_DNA"/>
</dbReference>
<dbReference type="AlphaFoldDB" id="A0AAV2NLA1"/>
<reference evidence="5" key="1">
    <citation type="submission" date="2024-04" db="EMBL/GenBank/DDBJ databases">
        <authorList>
            <consortium name="Molecular Ecology Group"/>
        </authorList>
    </citation>
    <scope>NUCLEOTIDE SEQUENCE</scope>
</reference>
<feature type="compositionally biased region" description="Basic and acidic residues" evidence="3">
    <location>
        <begin position="212"/>
        <end position="221"/>
    </location>
</feature>
<name>A0AAV2NLA1_9HYME</name>
<evidence type="ECO:0000256" key="1">
    <source>
        <dbReference type="PROSITE-ProRule" id="PRU00047"/>
    </source>
</evidence>
<dbReference type="SUPFAM" id="SSF57756">
    <property type="entry name" value="Retrovirus zinc finger-like domains"/>
    <property type="match status" value="1"/>
</dbReference>
<keyword evidence="2" id="KW-0175">Coiled coil</keyword>
<dbReference type="GO" id="GO:0008270">
    <property type="term" value="F:zinc ion binding"/>
    <property type="evidence" value="ECO:0007669"/>
    <property type="project" value="UniProtKB-KW"/>
</dbReference>
<keyword evidence="6" id="KW-1185">Reference proteome</keyword>
<keyword evidence="1" id="KW-0479">Metal-binding</keyword>
<evidence type="ECO:0000313" key="6">
    <source>
        <dbReference type="Proteomes" id="UP001497644"/>
    </source>
</evidence>
<dbReference type="InterPro" id="IPR036875">
    <property type="entry name" value="Znf_CCHC_sf"/>
</dbReference>
<dbReference type="GO" id="GO:0003676">
    <property type="term" value="F:nucleic acid binding"/>
    <property type="evidence" value="ECO:0007669"/>
    <property type="project" value="InterPro"/>
</dbReference>
<evidence type="ECO:0000313" key="5">
    <source>
        <dbReference type="EMBL" id="CAL1681115.1"/>
    </source>
</evidence>
<dbReference type="PANTHER" id="PTHR47481">
    <property type="match status" value="1"/>
</dbReference>
<organism evidence="5 6">
    <name type="scientific">Lasius platythorax</name>
    <dbReference type="NCBI Taxonomy" id="488582"/>
    <lineage>
        <taxon>Eukaryota</taxon>
        <taxon>Metazoa</taxon>
        <taxon>Ecdysozoa</taxon>
        <taxon>Arthropoda</taxon>
        <taxon>Hexapoda</taxon>
        <taxon>Insecta</taxon>
        <taxon>Pterygota</taxon>
        <taxon>Neoptera</taxon>
        <taxon>Endopterygota</taxon>
        <taxon>Hymenoptera</taxon>
        <taxon>Apocrita</taxon>
        <taxon>Aculeata</taxon>
        <taxon>Formicoidea</taxon>
        <taxon>Formicidae</taxon>
        <taxon>Formicinae</taxon>
        <taxon>Lasius</taxon>
        <taxon>Lasius</taxon>
    </lineage>
</organism>